<keyword evidence="2" id="KW-0732">Signal</keyword>
<dbReference type="EMBL" id="CP077062">
    <property type="protein sequence ID" value="QWZ08463.1"/>
    <property type="molecule type" value="Genomic_DNA"/>
</dbReference>
<feature type="compositionally biased region" description="Basic and acidic residues" evidence="1">
    <location>
        <begin position="120"/>
        <end position="137"/>
    </location>
</feature>
<dbReference type="Proteomes" id="UP000683575">
    <property type="component" value="Chromosome"/>
</dbReference>
<feature type="compositionally biased region" description="Low complexity" evidence="1">
    <location>
        <begin position="138"/>
        <end position="155"/>
    </location>
</feature>
<gene>
    <name evidence="3" type="ORF">KRR39_00885</name>
</gene>
<name>A0A975T077_9ACTN</name>
<organism evidence="3 4">
    <name type="scientific">Nocardioides panacis</name>
    <dbReference type="NCBI Taxonomy" id="2849501"/>
    <lineage>
        <taxon>Bacteria</taxon>
        <taxon>Bacillati</taxon>
        <taxon>Actinomycetota</taxon>
        <taxon>Actinomycetes</taxon>
        <taxon>Propionibacteriales</taxon>
        <taxon>Nocardioidaceae</taxon>
        <taxon>Nocardioides</taxon>
    </lineage>
</organism>
<evidence type="ECO:0000313" key="3">
    <source>
        <dbReference type="EMBL" id="QWZ08463.1"/>
    </source>
</evidence>
<feature type="region of interest" description="Disordered" evidence="1">
    <location>
        <begin position="97"/>
        <end position="155"/>
    </location>
</feature>
<sequence>MNATQLRSKRIVLPSLAAVAALGAGGVAWASAARADLGGGQRDRVAAAATRAVGGTAVDVESGDDRGEAYEVEVRRADGSEVDVSLDTNLHVVSRHVDQHDGDHGDGADEHGDEADEHGDEAGEHGDDGHEGPDAGDRAVSAAQRSSAERAALASVKGGTVLEVEAGDDPGEAYEVEVRDTANKKWELVLDSGFTVVRTTADD</sequence>
<keyword evidence="4" id="KW-1185">Reference proteome</keyword>
<proteinExistence type="predicted"/>
<accession>A0A975T077</accession>
<feature type="compositionally biased region" description="Basic and acidic residues" evidence="1">
    <location>
        <begin position="97"/>
        <end position="110"/>
    </location>
</feature>
<dbReference type="KEGG" id="nps:KRR39_00885"/>
<evidence type="ECO:0000256" key="1">
    <source>
        <dbReference type="SAM" id="MobiDB-lite"/>
    </source>
</evidence>
<dbReference type="InterPro" id="IPR006311">
    <property type="entry name" value="TAT_signal"/>
</dbReference>
<reference evidence="3" key="1">
    <citation type="submission" date="2021-06" db="EMBL/GenBank/DDBJ databases">
        <title>Complete genome sequence of Nocardioides sp. G188.</title>
        <authorList>
            <person name="Im W.-T."/>
        </authorList>
    </citation>
    <scope>NUCLEOTIDE SEQUENCE</scope>
    <source>
        <strain evidence="3">G188</strain>
    </source>
</reference>
<protein>
    <submittedName>
        <fullName evidence="3">PepSY domain-containing protein</fullName>
    </submittedName>
</protein>
<dbReference type="AlphaFoldDB" id="A0A975T077"/>
<evidence type="ECO:0000256" key="2">
    <source>
        <dbReference type="SAM" id="SignalP"/>
    </source>
</evidence>
<evidence type="ECO:0000313" key="4">
    <source>
        <dbReference type="Proteomes" id="UP000683575"/>
    </source>
</evidence>
<dbReference type="RefSeq" id="WP_216939953.1">
    <property type="nucleotide sequence ID" value="NZ_CP077062.1"/>
</dbReference>
<dbReference type="PROSITE" id="PS51318">
    <property type="entry name" value="TAT"/>
    <property type="match status" value="1"/>
</dbReference>
<feature type="chain" id="PRO_5038137230" evidence="2">
    <location>
        <begin position="31"/>
        <end position="203"/>
    </location>
</feature>
<feature type="signal peptide" evidence="2">
    <location>
        <begin position="1"/>
        <end position="30"/>
    </location>
</feature>